<feature type="region of interest" description="Disordered" evidence="1">
    <location>
        <begin position="1"/>
        <end position="21"/>
    </location>
</feature>
<evidence type="ECO:0000256" key="1">
    <source>
        <dbReference type="SAM" id="MobiDB-lite"/>
    </source>
</evidence>
<dbReference type="EMBL" id="AWWV01012087">
    <property type="protein sequence ID" value="OMO69142.1"/>
    <property type="molecule type" value="Genomic_DNA"/>
</dbReference>
<reference evidence="2 3" key="1">
    <citation type="submission" date="2013-09" db="EMBL/GenBank/DDBJ databases">
        <title>Corchorus capsularis genome sequencing.</title>
        <authorList>
            <person name="Alam M."/>
            <person name="Haque M.S."/>
            <person name="Islam M.S."/>
            <person name="Emdad E.M."/>
            <person name="Islam M.M."/>
            <person name="Ahmed B."/>
            <person name="Halim A."/>
            <person name="Hossen Q.M.M."/>
            <person name="Hossain M.Z."/>
            <person name="Ahmed R."/>
            <person name="Khan M.M."/>
            <person name="Islam R."/>
            <person name="Rashid M.M."/>
            <person name="Khan S.A."/>
            <person name="Rahman M.S."/>
            <person name="Alam M."/>
        </authorList>
    </citation>
    <scope>NUCLEOTIDE SEQUENCE [LARGE SCALE GENOMIC DNA]</scope>
    <source>
        <strain evidence="3">cv. CVL-1</strain>
        <tissue evidence="2">Whole seedling</tissue>
    </source>
</reference>
<evidence type="ECO:0000313" key="3">
    <source>
        <dbReference type="Proteomes" id="UP000188268"/>
    </source>
</evidence>
<dbReference type="Proteomes" id="UP000188268">
    <property type="component" value="Unassembled WGS sequence"/>
</dbReference>
<sequence length="21" mass="2386">MGVDFHCQEIKRPAGPEFPLN</sequence>
<keyword evidence="3" id="KW-1185">Reference proteome</keyword>
<accession>A0A1R3HFR4</accession>
<protein>
    <submittedName>
        <fullName evidence="2">Uncharacterized protein</fullName>
    </submittedName>
</protein>
<dbReference type="Gramene" id="OMO69142">
    <property type="protein sequence ID" value="OMO69142"/>
    <property type="gene ID" value="CCACVL1_19649"/>
</dbReference>
<feature type="compositionally biased region" description="Basic and acidic residues" evidence="1">
    <location>
        <begin position="1"/>
        <end position="14"/>
    </location>
</feature>
<evidence type="ECO:0000313" key="2">
    <source>
        <dbReference type="EMBL" id="OMO69142.1"/>
    </source>
</evidence>
<proteinExistence type="predicted"/>
<dbReference type="AlphaFoldDB" id="A0A1R3HFR4"/>
<organism evidence="2 3">
    <name type="scientific">Corchorus capsularis</name>
    <name type="common">Jute</name>
    <dbReference type="NCBI Taxonomy" id="210143"/>
    <lineage>
        <taxon>Eukaryota</taxon>
        <taxon>Viridiplantae</taxon>
        <taxon>Streptophyta</taxon>
        <taxon>Embryophyta</taxon>
        <taxon>Tracheophyta</taxon>
        <taxon>Spermatophyta</taxon>
        <taxon>Magnoliopsida</taxon>
        <taxon>eudicotyledons</taxon>
        <taxon>Gunneridae</taxon>
        <taxon>Pentapetalae</taxon>
        <taxon>rosids</taxon>
        <taxon>malvids</taxon>
        <taxon>Malvales</taxon>
        <taxon>Malvaceae</taxon>
        <taxon>Grewioideae</taxon>
        <taxon>Apeibeae</taxon>
        <taxon>Corchorus</taxon>
    </lineage>
</organism>
<gene>
    <name evidence="2" type="ORF">CCACVL1_19649</name>
</gene>
<comment type="caution">
    <text evidence="2">The sequence shown here is derived from an EMBL/GenBank/DDBJ whole genome shotgun (WGS) entry which is preliminary data.</text>
</comment>
<name>A0A1R3HFR4_COCAP</name>